<keyword evidence="4" id="KW-1185">Reference proteome</keyword>
<dbReference type="EMBL" id="JJMM01000010">
    <property type="protein sequence ID" value="KDR95304.1"/>
    <property type="molecule type" value="Genomic_DNA"/>
</dbReference>
<dbReference type="Pfam" id="PF08241">
    <property type="entry name" value="Methyltransf_11"/>
    <property type="match status" value="1"/>
</dbReference>
<dbReference type="OrthoDB" id="9808140at2"/>
<accession>A0A069RE02</accession>
<gene>
    <name evidence="3" type="ORF">CLIT_10c00310</name>
    <name evidence="2" type="ORF">CLIT_23c01490</name>
</gene>
<organism evidence="3 4">
    <name type="scientific">Peptoclostridium litorale DSM 5388</name>
    <dbReference type="NCBI Taxonomy" id="1121324"/>
    <lineage>
        <taxon>Bacteria</taxon>
        <taxon>Bacillati</taxon>
        <taxon>Bacillota</taxon>
        <taxon>Clostridia</taxon>
        <taxon>Peptostreptococcales</taxon>
        <taxon>Peptoclostridiaceae</taxon>
        <taxon>Peptoclostridium</taxon>
    </lineage>
</organism>
<protein>
    <recommendedName>
        <fullName evidence="1">Methyltransferase type 11 domain-containing protein</fullName>
    </recommendedName>
</protein>
<comment type="caution">
    <text evidence="3">The sequence shown here is derived from an EMBL/GenBank/DDBJ whole genome shotgun (WGS) entry which is preliminary data.</text>
</comment>
<dbReference type="InterPro" id="IPR013216">
    <property type="entry name" value="Methyltransf_11"/>
</dbReference>
<reference evidence="3 4" key="1">
    <citation type="submission" date="2014-03" db="EMBL/GenBank/DDBJ databases">
        <title>Genome sequence of Clostridium litorale W6, DSM 5388.</title>
        <authorList>
            <person name="Poehlein A."/>
            <person name="Jagirdar A."/>
            <person name="Khonsari B."/>
            <person name="Chibani C.M."/>
            <person name="Gutierrez Gutierrez D.A."/>
            <person name="Davydova E."/>
            <person name="Alghaithi H.S."/>
            <person name="Nair K.P."/>
            <person name="Dhamotharan K."/>
            <person name="Chandran L."/>
            <person name="G W."/>
            <person name="Daniel R."/>
        </authorList>
    </citation>
    <scope>NUCLEOTIDE SEQUENCE [LARGE SCALE GENOMIC DNA]</scope>
    <source>
        <strain evidence="3 4">W6</strain>
    </source>
</reference>
<evidence type="ECO:0000313" key="2">
    <source>
        <dbReference type="EMBL" id="KDR93877.1"/>
    </source>
</evidence>
<dbReference type="EMBL" id="JJMM01000026">
    <property type="protein sequence ID" value="KDR93877.1"/>
    <property type="molecule type" value="Genomic_DNA"/>
</dbReference>
<name>A0A069RE02_PEPLI</name>
<sequence length="192" mass="22301">MERVISSNCSQSIKSICPCRGRENIGNFMGFIQPYPGEKILLVGDVSHYGKYLKKAGADVIIFENAQEDHMSAIVKNCNCSIVDGNIEHMPFREDLFDKIIFLNHFNSFENEKKVLREIYRVLKIDGKLIIEEKDPKSILMKLFMVTKKILGFKCIFYYPHEIQKRFEQIGLAGAFKYVEKNKYIYIGKKLN</sequence>
<dbReference type="GO" id="GO:0008757">
    <property type="term" value="F:S-adenosylmethionine-dependent methyltransferase activity"/>
    <property type="evidence" value="ECO:0007669"/>
    <property type="project" value="InterPro"/>
</dbReference>
<dbReference type="Proteomes" id="UP000027946">
    <property type="component" value="Unassembled WGS sequence"/>
</dbReference>
<proteinExistence type="predicted"/>
<evidence type="ECO:0000313" key="3">
    <source>
        <dbReference type="EMBL" id="KDR95304.1"/>
    </source>
</evidence>
<dbReference type="Gene3D" id="3.40.50.150">
    <property type="entry name" value="Vaccinia Virus protein VP39"/>
    <property type="match status" value="1"/>
</dbReference>
<dbReference type="InterPro" id="IPR029063">
    <property type="entry name" value="SAM-dependent_MTases_sf"/>
</dbReference>
<dbReference type="eggNOG" id="COG2226">
    <property type="taxonomic scope" value="Bacteria"/>
</dbReference>
<dbReference type="AlphaFoldDB" id="A0A069RE02"/>
<evidence type="ECO:0000259" key="1">
    <source>
        <dbReference type="Pfam" id="PF08241"/>
    </source>
</evidence>
<dbReference type="SUPFAM" id="SSF53335">
    <property type="entry name" value="S-adenosyl-L-methionine-dependent methyltransferases"/>
    <property type="match status" value="1"/>
</dbReference>
<dbReference type="RefSeq" id="WP_052636010.1">
    <property type="nucleotide sequence ID" value="NZ_FSRH01000004.1"/>
</dbReference>
<dbReference type="STRING" id="1121324.CLIT_10c00310"/>
<evidence type="ECO:0000313" key="4">
    <source>
        <dbReference type="Proteomes" id="UP000027946"/>
    </source>
</evidence>
<feature type="domain" description="Methyltransferase type 11" evidence="1">
    <location>
        <begin position="52"/>
        <end position="131"/>
    </location>
</feature>